<evidence type="ECO:0000256" key="3">
    <source>
        <dbReference type="ARBA" id="ARBA00022801"/>
    </source>
</evidence>
<dbReference type="GO" id="GO:0030145">
    <property type="term" value="F:manganese ion binding"/>
    <property type="evidence" value="ECO:0007669"/>
    <property type="project" value="InterPro"/>
</dbReference>
<evidence type="ECO:0000256" key="1">
    <source>
        <dbReference type="ARBA" id="ARBA00005750"/>
    </source>
</evidence>
<sequence length="270" mass="31850">MKWRVTIVTLKLKHHKFFLFTYFCNMLSFLKSKPLLKDLLSDHYVDIHSHILPGIDDGAKTITDTIKLVNAFREMGLSQFITTPHINHYVWNNSAPIITTKQQETKLLLEENHIKIPFQAAAEYFIDDWFENHFKNEKLLTLKDNYVLVEISYQNAPLLLYKTLFELQVAGYIPVLAHPERYLYYRKDFNEYEKLKKAGCLFQLNLLSIVGYYGERINKTAEELLKKGMYDFTGTDAHHMNHIRAFDQKIKINSISNLKEVISNNQFFKF</sequence>
<evidence type="ECO:0000256" key="4">
    <source>
        <dbReference type="ARBA" id="ARBA00051722"/>
    </source>
</evidence>
<keyword evidence="3 5" id="KW-0378">Hydrolase</keyword>
<dbReference type="Pfam" id="PF19567">
    <property type="entry name" value="CpsB_CapC"/>
    <property type="match status" value="1"/>
</dbReference>
<dbReference type="EC" id="3.1.3.48" evidence="2"/>
<dbReference type="SUPFAM" id="SSF89550">
    <property type="entry name" value="PHP domain-like"/>
    <property type="match status" value="1"/>
</dbReference>
<dbReference type="AlphaFoldDB" id="A0A9W4TLT0"/>
<dbReference type="Proteomes" id="UP001152749">
    <property type="component" value="Chromosome"/>
</dbReference>
<evidence type="ECO:0000256" key="2">
    <source>
        <dbReference type="ARBA" id="ARBA00013064"/>
    </source>
</evidence>
<proteinExistence type="inferred from homology"/>
<dbReference type="GO" id="GO:0004725">
    <property type="term" value="F:protein tyrosine phosphatase activity"/>
    <property type="evidence" value="ECO:0007669"/>
    <property type="project" value="UniProtKB-EC"/>
</dbReference>
<evidence type="ECO:0000313" key="5">
    <source>
        <dbReference type="EMBL" id="CAI2769363.1"/>
    </source>
</evidence>
<dbReference type="Gene3D" id="3.20.20.140">
    <property type="entry name" value="Metal-dependent hydrolases"/>
    <property type="match status" value="1"/>
</dbReference>
<gene>
    <name evidence="5" type="primary">ywqE</name>
    <name evidence="5" type="ORF">TRV642_4737</name>
</gene>
<accession>A0A9W4TLT0</accession>
<name>A0A9W4TLT0_9FLAO</name>
<comment type="similarity">
    <text evidence="1">Belongs to the metallo-dependent hydrolases superfamily. CpsB/CapC family.</text>
</comment>
<organism evidence="5 6">
    <name type="scientific">Flavobacterium collinsii</name>
    <dbReference type="NCBI Taxonomy" id="1114861"/>
    <lineage>
        <taxon>Bacteria</taxon>
        <taxon>Pseudomonadati</taxon>
        <taxon>Bacteroidota</taxon>
        <taxon>Flavobacteriia</taxon>
        <taxon>Flavobacteriales</taxon>
        <taxon>Flavobacteriaceae</taxon>
        <taxon>Flavobacterium</taxon>
    </lineage>
</organism>
<dbReference type="EMBL" id="OX336425">
    <property type="protein sequence ID" value="CAI2769363.1"/>
    <property type="molecule type" value="Genomic_DNA"/>
</dbReference>
<dbReference type="InterPro" id="IPR016667">
    <property type="entry name" value="Caps_polysacc_synth_CpsB/CapC"/>
</dbReference>
<dbReference type="KEGG" id="fcs:TRV642_4737"/>
<comment type="catalytic activity">
    <reaction evidence="4">
        <text>O-phospho-L-tyrosyl-[protein] + H2O = L-tyrosyl-[protein] + phosphate</text>
        <dbReference type="Rhea" id="RHEA:10684"/>
        <dbReference type="Rhea" id="RHEA-COMP:10136"/>
        <dbReference type="Rhea" id="RHEA-COMP:20101"/>
        <dbReference type="ChEBI" id="CHEBI:15377"/>
        <dbReference type="ChEBI" id="CHEBI:43474"/>
        <dbReference type="ChEBI" id="CHEBI:46858"/>
        <dbReference type="ChEBI" id="CHEBI:61978"/>
        <dbReference type="EC" id="3.1.3.48"/>
    </reaction>
</comment>
<evidence type="ECO:0000313" key="6">
    <source>
        <dbReference type="Proteomes" id="UP001152749"/>
    </source>
</evidence>
<dbReference type="InterPro" id="IPR016195">
    <property type="entry name" value="Pol/histidinol_Pase-like"/>
</dbReference>
<dbReference type="PANTHER" id="PTHR39181">
    <property type="entry name" value="TYROSINE-PROTEIN PHOSPHATASE YWQE"/>
    <property type="match status" value="1"/>
</dbReference>
<protein>
    <recommendedName>
        <fullName evidence="2">protein-tyrosine-phosphatase</fullName>
        <ecNumber evidence="2">3.1.3.48</ecNumber>
    </recommendedName>
</protein>
<dbReference type="PANTHER" id="PTHR39181:SF1">
    <property type="entry name" value="TYROSINE-PROTEIN PHOSPHATASE YWQE"/>
    <property type="match status" value="1"/>
</dbReference>
<reference evidence="5" key="1">
    <citation type="submission" date="2022-09" db="EMBL/GenBank/DDBJ databases">
        <authorList>
            <person name="Duchaud E."/>
        </authorList>
    </citation>
    <scope>NUCLEOTIDE SEQUENCE</scope>
    <source>
        <strain evidence="5">TRV642</strain>
    </source>
</reference>